<protein>
    <submittedName>
        <fullName evidence="1">Uncharacterized protein</fullName>
    </submittedName>
</protein>
<keyword evidence="2" id="KW-1185">Reference proteome</keyword>
<name>A0AAD6ZM61_9AGAR</name>
<evidence type="ECO:0000313" key="2">
    <source>
        <dbReference type="Proteomes" id="UP001218218"/>
    </source>
</evidence>
<comment type="caution">
    <text evidence="1">The sequence shown here is derived from an EMBL/GenBank/DDBJ whole genome shotgun (WGS) entry which is preliminary data.</text>
</comment>
<gene>
    <name evidence="1" type="ORF">DFH08DRAFT_815894</name>
</gene>
<reference evidence="1" key="1">
    <citation type="submission" date="2023-03" db="EMBL/GenBank/DDBJ databases">
        <title>Massive genome expansion in bonnet fungi (Mycena s.s.) driven by repeated elements and novel gene families across ecological guilds.</title>
        <authorList>
            <consortium name="Lawrence Berkeley National Laboratory"/>
            <person name="Harder C.B."/>
            <person name="Miyauchi S."/>
            <person name="Viragh M."/>
            <person name="Kuo A."/>
            <person name="Thoen E."/>
            <person name="Andreopoulos B."/>
            <person name="Lu D."/>
            <person name="Skrede I."/>
            <person name="Drula E."/>
            <person name="Henrissat B."/>
            <person name="Morin E."/>
            <person name="Kohler A."/>
            <person name="Barry K."/>
            <person name="LaButti K."/>
            <person name="Morin E."/>
            <person name="Salamov A."/>
            <person name="Lipzen A."/>
            <person name="Mereny Z."/>
            <person name="Hegedus B."/>
            <person name="Baldrian P."/>
            <person name="Stursova M."/>
            <person name="Weitz H."/>
            <person name="Taylor A."/>
            <person name="Grigoriev I.V."/>
            <person name="Nagy L.G."/>
            <person name="Martin F."/>
            <person name="Kauserud H."/>
        </authorList>
    </citation>
    <scope>NUCLEOTIDE SEQUENCE</scope>
    <source>
        <strain evidence="1">CBHHK002</strain>
    </source>
</reference>
<proteinExistence type="predicted"/>
<dbReference type="EMBL" id="JARIHO010000039">
    <property type="protein sequence ID" value="KAJ7328395.1"/>
    <property type="molecule type" value="Genomic_DNA"/>
</dbReference>
<evidence type="ECO:0000313" key="1">
    <source>
        <dbReference type="EMBL" id="KAJ7328395.1"/>
    </source>
</evidence>
<organism evidence="1 2">
    <name type="scientific">Mycena albidolilacea</name>
    <dbReference type="NCBI Taxonomy" id="1033008"/>
    <lineage>
        <taxon>Eukaryota</taxon>
        <taxon>Fungi</taxon>
        <taxon>Dikarya</taxon>
        <taxon>Basidiomycota</taxon>
        <taxon>Agaricomycotina</taxon>
        <taxon>Agaricomycetes</taxon>
        <taxon>Agaricomycetidae</taxon>
        <taxon>Agaricales</taxon>
        <taxon>Marasmiineae</taxon>
        <taxon>Mycenaceae</taxon>
        <taxon>Mycena</taxon>
    </lineage>
</organism>
<dbReference type="Proteomes" id="UP001218218">
    <property type="component" value="Unassembled WGS sequence"/>
</dbReference>
<sequence length="352" mass="39556">MAGEIELLRKGFAALEKHVVKRKAAIEDRLKKERVDDYDTTHRWRFIQHAIDNYDKDIDQLQGLSLAAVAWNETSTQPSPAIPISSLLSPVRKAEQQLSDRLDGLEEFRVLQRITRMAITALVHPENERNSEQATVEDIFDASASDTAGGDDGFDDDADPIVVTPFKMQPRHCRASWPHSATHTHTTFGHQIQLKATNSEESFLRWPGQCLANSGGANVVKWRGGASGSEWPRHRIIEAILDDSSDIVGGRNKSKKNRRQKCMVTGDLRQYRWRKVLWLNFKRVGASASRPYPNKFPKSMKESAKIRVGGKEAVQQFVVRAVEGGVPWILVISMAGVPAQREIGDVKIPEEF</sequence>
<accession>A0AAD6ZM61</accession>
<dbReference type="AlphaFoldDB" id="A0AAD6ZM61"/>